<evidence type="ECO:0000313" key="2">
    <source>
        <dbReference type="Proteomes" id="UP001151760"/>
    </source>
</evidence>
<dbReference type="Proteomes" id="UP001151760">
    <property type="component" value="Unassembled WGS sequence"/>
</dbReference>
<gene>
    <name evidence="1" type="ORF">Tco_0974919</name>
</gene>
<reference evidence="1" key="1">
    <citation type="journal article" date="2022" name="Int. J. Mol. Sci.">
        <title>Draft Genome of Tanacetum Coccineum: Genomic Comparison of Closely Related Tanacetum-Family Plants.</title>
        <authorList>
            <person name="Yamashiro T."/>
            <person name="Shiraishi A."/>
            <person name="Nakayama K."/>
            <person name="Satake H."/>
        </authorList>
    </citation>
    <scope>NUCLEOTIDE SEQUENCE</scope>
</reference>
<organism evidence="1 2">
    <name type="scientific">Tanacetum coccineum</name>
    <dbReference type="NCBI Taxonomy" id="301880"/>
    <lineage>
        <taxon>Eukaryota</taxon>
        <taxon>Viridiplantae</taxon>
        <taxon>Streptophyta</taxon>
        <taxon>Embryophyta</taxon>
        <taxon>Tracheophyta</taxon>
        <taxon>Spermatophyta</taxon>
        <taxon>Magnoliopsida</taxon>
        <taxon>eudicotyledons</taxon>
        <taxon>Gunneridae</taxon>
        <taxon>Pentapetalae</taxon>
        <taxon>asterids</taxon>
        <taxon>campanulids</taxon>
        <taxon>Asterales</taxon>
        <taxon>Asteraceae</taxon>
        <taxon>Asteroideae</taxon>
        <taxon>Anthemideae</taxon>
        <taxon>Anthemidinae</taxon>
        <taxon>Tanacetum</taxon>
    </lineage>
</organism>
<comment type="caution">
    <text evidence="1">The sequence shown here is derived from an EMBL/GenBank/DDBJ whole genome shotgun (WGS) entry which is preliminary data.</text>
</comment>
<protein>
    <submittedName>
        <fullName evidence="1">Uncharacterized protein</fullName>
    </submittedName>
</protein>
<dbReference type="EMBL" id="BQNB010016180">
    <property type="protein sequence ID" value="GJT48762.1"/>
    <property type="molecule type" value="Genomic_DNA"/>
</dbReference>
<name>A0ABQ5EE30_9ASTR</name>
<keyword evidence="2" id="KW-1185">Reference proteome</keyword>
<accession>A0ABQ5EE30</accession>
<sequence>MPAVPPLSIYEVGVIEDLVTRIGNMEYGHGQLVKKMIQVSDVEVAAGVTFEEIGLSVFAIEGQVQVMASQMVHSADRFKQIGAQALQAAVQQRDTQIQQLQTTVSEMSSHESTLMQCILGMDRRLADLEKRPSGTL</sequence>
<proteinExistence type="predicted"/>
<evidence type="ECO:0000313" key="1">
    <source>
        <dbReference type="EMBL" id="GJT48762.1"/>
    </source>
</evidence>
<reference evidence="1" key="2">
    <citation type="submission" date="2022-01" db="EMBL/GenBank/DDBJ databases">
        <authorList>
            <person name="Yamashiro T."/>
            <person name="Shiraishi A."/>
            <person name="Satake H."/>
            <person name="Nakayama K."/>
        </authorList>
    </citation>
    <scope>NUCLEOTIDE SEQUENCE</scope>
</reference>